<proteinExistence type="predicted"/>
<name>A0A176VD26_MARPO</name>
<protein>
    <submittedName>
        <fullName evidence="2">Uncharacterized protein</fullName>
    </submittedName>
</protein>
<feature type="compositionally biased region" description="Low complexity" evidence="1">
    <location>
        <begin position="1"/>
        <end position="10"/>
    </location>
</feature>
<dbReference type="Proteomes" id="UP000077202">
    <property type="component" value="Unassembled WGS sequence"/>
</dbReference>
<dbReference type="AlphaFoldDB" id="A0A176VD26"/>
<evidence type="ECO:0000256" key="1">
    <source>
        <dbReference type="SAM" id="MobiDB-lite"/>
    </source>
</evidence>
<accession>A0A176VD26</accession>
<reference evidence="2" key="1">
    <citation type="submission" date="2016-03" db="EMBL/GenBank/DDBJ databases">
        <title>Mechanisms controlling the formation of the plant cell surface in tip-growing cells are functionally conserved among land plants.</title>
        <authorList>
            <person name="Honkanen S."/>
            <person name="Jones V.A."/>
            <person name="Morieri G."/>
            <person name="Champion C."/>
            <person name="Hetherington A.J."/>
            <person name="Kelly S."/>
            <person name="Saint-Marcoux D."/>
            <person name="Proust H."/>
            <person name="Prescott H."/>
            <person name="Dolan L."/>
        </authorList>
    </citation>
    <scope>NUCLEOTIDE SEQUENCE [LARGE SCALE GENOMIC DNA]</scope>
    <source>
        <tissue evidence="2">Whole gametophyte</tissue>
    </source>
</reference>
<feature type="region of interest" description="Disordered" evidence="1">
    <location>
        <begin position="1"/>
        <end position="24"/>
    </location>
</feature>
<evidence type="ECO:0000313" key="3">
    <source>
        <dbReference type="Proteomes" id="UP000077202"/>
    </source>
</evidence>
<sequence>MESLQVKSPPKQQPKKAFPLSATETTQAEDARSRLMAISQFAPPAVDPQVQTPKVPSSIDADEDVRSRLMSLSTVGILGSHLQYLSPFTRFLVHLSSVLAILYNQSLKARFRGECSLYISLSAQEDFRGPVKGWSEL</sequence>
<evidence type="ECO:0000313" key="2">
    <source>
        <dbReference type="EMBL" id="OAE18272.1"/>
    </source>
</evidence>
<gene>
    <name evidence="2" type="ORF">AXG93_436s1000</name>
</gene>
<organism evidence="2 3">
    <name type="scientific">Marchantia polymorpha subsp. ruderalis</name>
    <dbReference type="NCBI Taxonomy" id="1480154"/>
    <lineage>
        <taxon>Eukaryota</taxon>
        <taxon>Viridiplantae</taxon>
        <taxon>Streptophyta</taxon>
        <taxon>Embryophyta</taxon>
        <taxon>Marchantiophyta</taxon>
        <taxon>Marchantiopsida</taxon>
        <taxon>Marchantiidae</taxon>
        <taxon>Marchantiales</taxon>
        <taxon>Marchantiaceae</taxon>
        <taxon>Marchantia</taxon>
    </lineage>
</organism>
<keyword evidence="3" id="KW-1185">Reference proteome</keyword>
<dbReference type="EMBL" id="LVLJ01004085">
    <property type="protein sequence ID" value="OAE18272.1"/>
    <property type="molecule type" value="Genomic_DNA"/>
</dbReference>
<comment type="caution">
    <text evidence="2">The sequence shown here is derived from an EMBL/GenBank/DDBJ whole genome shotgun (WGS) entry which is preliminary data.</text>
</comment>